<evidence type="ECO:0000259" key="1">
    <source>
        <dbReference type="Pfam" id="PF07929"/>
    </source>
</evidence>
<keyword evidence="3" id="KW-1185">Reference proteome</keyword>
<dbReference type="InterPro" id="IPR012912">
    <property type="entry name" value="Plasmid_pRiA4b_Orf3-like"/>
</dbReference>
<feature type="domain" description="Plasmid pRiA4b Orf3-like" evidence="1">
    <location>
        <begin position="19"/>
        <end position="164"/>
    </location>
</feature>
<dbReference type="Proteomes" id="UP000251835">
    <property type="component" value="Unassembled WGS sequence"/>
</dbReference>
<dbReference type="Pfam" id="PF07929">
    <property type="entry name" value="PRiA4_ORF3"/>
    <property type="match status" value="1"/>
</dbReference>
<dbReference type="RefSeq" id="WP_116495385.1">
    <property type="nucleotide sequence ID" value="NZ_QENZ01000003.1"/>
</dbReference>
<reference evidence="2 3" key="1">
    <citation type="submission" date="2018-05" db="EMBL/GenBank/DDBJ databases">
        <title>Genomic Encyclopedia of Type Strains, Phase IV (KMG-IV): sequencing the most valuable type-strain genomes for metagenomic binning, comparative biology and taxonomic classification.</title>
        <authorList>
            <person name="Goeker M."/>
        </authorList>
    </citation>
    <scope>NUCLEOTIDE SEQUENCE [LARGE SCALE GENOMIC DNA]</scope>
    <source>
        <strain evidence="2 3">DSM 28579</strain>
    </source>
</reference>
<protein>
    <submittedName>
        <fullName evidence="2">PRiA4b ORF-3-like protein</fullName>
    </submittedName>
</protein>
<dbReference type="InterPro" id="IPR024047">
    <property type="entry name" value="MM3350-like_sf"/>
</dbReference>
<dbReference type="EMBL" id="QENZ01000003">
    <property type="protein sequence ID" value="PVX51808.1"/>
    <property type="molecule type" value="Genomic_DNA"/>
</dbReference>
<dbReference type="Gene3D" id="3.10.290.30">
    <property type="entry name" value="MM3350-like"/>
    <property type="match status" value="1"/>
</dbReference>
<proteinExistence type="predicted"/>
<dbReference type="OrthoDB" id="666725at2"/>
<sequence length="185" mass="21042">MRYLIQVKSEEEKSFGILLQIDAEATFLELHDFLIEVCQYDPTQMASFFTIAENGQRLQEISLMELSSEDAELNEAVMDVSTLGEFIGEKIKTVEYQYDFFGDRYFTLKVVEIQKGSQDAIALVNKNGTPPPQISLDGFEGLDLAAENQNSDEKDYESYLSSFDDCKGDDIDFQSLDDLDDDDLY</sequence>
<gene>
    <name evidence="2" type="ORF">C7377_0094</name>
</gene>
<dbReference type="SUPFAM" id="SSF159941">
    <property type="entry name" value="MM3350-like"/>
    <property type="match status" value="1"/>
</dbReference>
<accession>A0A7L4UPV6</accession>
<evidence type="ECO:0000313" key="3">
    <source>
        <dbReference type="Proteomes" id="UP000251835"/>
    </source>
</evidence>
<dbReference type="AlphaFoldDB" id="A0A7L4UPV6"/>
<organism evidence="2 3">
    <name type="scientific">Balneicella halophila</name>
    <dbReference type="NCBI Taxonomy" id="1537566"/>
    <lineage>
        <taxon>Bacteria</taxon>
        <taxon>Pseudomonadati</taxon>
        <taxon>Bacteroidota</taxon>
        <taxon>Bacteroidia</taxon>
        <taxon>Bacteroidales</taxon>
        <taxon>Balneicellaceae</taxon>
        <taxon>Balneicella</taxon>
    </lineage>
</organism>
<evidence type="ECO:0000313" key="2">
    <source>
        <dbReference type="EMBL" id="PVX51808.1"/>
    </source>
</evidence>
<name>A0A7L4UPV6_BALHA</name>
<comment type="caution">
    <text evidence="2">The sequence shown here is derived from an EMBL/GenBank/DDBJ whole genome shotgun (WGS) entry which is preliminary data.</text>
</comment>